<organism evidence="1 2">
    <name type="scientific">Thermophagus xiamenensis</name>
    <dbReference type="NCBI Taxonomy" id="385682"/>
    <lineage>
        <taxon>Bacteria</taxon>
        <taxon>Pseudomonadati</taxon>
        <taxon>Bacteroidota</taxon>
        <taxon>Bacteroidia</taxon>
        <taxon>Marinilabiliales</taxon>
        <taxon>Marinilabiliaceae</taxon>
        <taxon>Thermophagus</taxon>
    </lineage>
</organism>
<dbReference type="Gene3D" id="1.25.40.10">
    <property type="entry name" value="Tetratricopeptide repeat domain"/>
    <property type="match status" value="1"/>
</dbReference>
<gene>
    <name evidence="1" type="ORF">SAMN05444380_12251</name>
</gene>
<dbReference type="InterPro" id="IPR011990">
    <property type="entry name" value="TPR-like_helical_dom_sf"/>
</dbReference>
<protein>
    <recommendedName>
        <fullName evidence="3">Tetratricopeptide repeat-containing protein</fullName>
    </recommendedName>
</protein>
<dbReference type="RefSeq" id="WP_010528553.1">
    <property type="nucleotide sequence ID" value="NZ_AFSL01000088.1"/>
</dbReference>
<evidence type="ECO:0008006" key="3">
    <source>
        <dbReference type="Google" id="ProtNLM"/>
    </source>
</evidence>
<dbReference type="AlphaFoldDB" id="A0A1I2EFB9"/>
<dbReference type="InParanoid" id="A0A1I2EFB9"/>
<name>A0A1I2EFB9_9BACT</name>
<dbReference type="OrthoDB" id="1119522at2"/>
<dbReference type="Proteomes" id="UP000181976">
    <property type="component" value="Unassembled WGS sequence"/>
</dbReference>
<dbReference type="SUPFAM" id="SSF48452">
    <property type="entry name" value="TPR-like"/>
    <property type="match status" value="1"/>
</dbReference>
<dbReference type="eggNOG" id="ENOG502ZMRQ">
    <property type="taxonomic scope" value="Bacteria"/>
</dbReference>
<reference evidence="1 2" key="1">
    <citation type="submission" date="2016-10" db="EMBL/GenBank/DDBJ databases">
        <authorList>
            <person name="de Groot N.N."/>
        </authorList>
    </citation>
    <scope>NUCLEOTIDE SEQUENCE [LARGE SCALE GENOMIC DNA]</scope>
    <source>
        <strain evidence="1 2">DSM 19012</strain>
    </source>
</reference>
<evidence type="ECO:0000313" key="2">
    <source>
        <dbReference type="Proteomes" id="UP000181976"/>
    </source>
</evidence>
<accession>A0A1I2EFB9</accession>
<evidence type="ECO:0000313" key="1">
    <source>
        <dbReference type="EMBL" id="SFE91337.1"/>
    </source>
</evidence>
<sequence length="296" mass="34788">MKIGKLIATLLLPAVIVGCNPLQQLQTAQLTLQNAYEAGNNAEVLSAYEKIQAYHTEHGTQIETENLKMAAQSAVQLQRYALAETLLSEWLNRDHDIEAVKLLARVYENTGQQNKKYELWNNYWDKIESPELKSEVGLKLFSIEMERNEYEKALERSRKMPPISDPRMVMLQIKAMEATGKTEEARTTCNSLLEKHPDFQPAMEWKAKDLYKRAEEWYKAEMAKYNKNPNYTAYVYLKRELKKISSLYRQSRELFKTLHQENPEEQSYIKYLKNIYIRLDMKKEAAKMDMMLKNQR</sequence>
<keyword evidence="2" id="KW-1185">Reference proteome</keyword>
<dbReference type="EMBL" id="FONA01000022">
    <property type="protein sequence ID" value="SFE91337.1"/>
    <property type="molecule type" value="Genomic_DNA"/>
</dbReference>
<dbReference type="PROSITE" id="PS51257">
    <property type="entry name" value="PROKAR_LIPOPROTEIN"/>
    <property type="match status" value="1"/>
</dbReference>
<proteinExistence type="predicted"/>